<feature type="region of interest" description="Disordered" evidence="1">
    <location>
        <begin position="615"/>
        <end position="637"/>
    </location>
</feature>
<keyword evidence="2" id="KW-0812">Transmembrane</keyword>
<reference evidence="4" key="2">
    <citation type="journal article" date="2019" name="BMC Genomics">
        <title>Complete genome sequence analysis of the thermoacidophilic verrucomicrobial methanotroph 'Candidatus Methylacidiphilum kamchatkense' strain Kam1 and comparison with its closest relatives.</title>
        <authorList>
            <person name="Kruse T."/>
            <person name="Ratnadevi C.M."/>
            <person name="Erikstad H.A."/>
            <person name="Birkeland N.K."/>
        </authorList>
    </citation>
    <scope>NUCLEOTIDE SEQUENCE</scope>
    <source>
        <strain evidence="4">Kam1</strain>
    </source>
</reference>
<dbReference type="Proteomes" id="UP000315925">
    <property type="component" value="Chromosome"/>
</dbReference>
<organism evidence="4 6">
    <name type="scientific">Methylacidiphilum kamchatkense Kam1</name>
    <dbReference type="NCBI Taxonomy" id="1202785"/>
    <lineage>
        <taxon>Bacteria</taxon>
        <taxon>Pseudomonadati</taxon>
        <taxon>Verrucomicrobiota</taxon>
        <taxon>Methylacidiphilae</taxon>
        <taxon>Methylacidiphilales</taxon>
        <taxon>Methylacidiphilaceae</taxon>
        <taxon>Methylacidiphilum (ex Ratnadevi et al. 2023)</taxon>
    </lineage>
</organism>
<feature type="compositionally biased region" description="Basic and acidic residues" evidence="1">
    <location>
        <begin position="615"/>
        <end position="626"/>
    </location>
</feature>
<evidence type="ECO:0000256" key="1">
    <source>
        <dbReference type="SAM" id="MobiDB-lite"/>
    </source>
</evidence>
<evidence type="ECO:0000313" key="5">
    <source>
        <dbReference type="Proteomes" id="UP000031594"/>
    </source>
</evidence>
<evidence type="ECO:0000313" key="6">
    <source>
        <dbReference type="Proteomes" id="UP000315925"/>
    </source>
</evidence>
<evidence type="ECO:0000313" key="4">
    <source>
        <dbReference type="EMBL" id="QDQ43023.1"/>
    </source>
</evidence>
<dbReference type="STRING" id="1202785.A946_03315"/>
<keyword evidence="2" id="KW-0472">Membrane</keyword>
<gene>
    <name evidence="3" type="ORF">A946_03315</name>
    <name evidence="4" type="ORF">kam1_1809</name>
</gene>
<keyword evidence="2" id="KW-1133">Transmembrane helix</keyword>
<accession>A0A0C1UTC9</accession>
<keyword evidence="5" id="KW-1185">Reference proteome</keyword>
<sequence length="637" mass="72190">MRLFSSLSELERKKLIEERKKSSLYWKIIHLLGSLRLAIVLLLSIALGCAIATIVESRLDTQVAQFYIYKSPWFFGWLIILCINLFAVTLTRIPWKKRHIGFIVTHYGIIILLIGALIGLQKGFEGFITLEAGGIPKNRLTSKETVLLVQNPILKEIEEYRFPAELWRPSSKAPRSIDIPGTGLKFYTDDYAKELFLSENLSPQQNSGSPGVLIELKSKMANQKFTYVLLKNDPSRWYEDFFGMARIEMKEPSDSDGETFHESAVLFANAPDQSVIHAHEGVNSTYKYFLLWDNPSPSNRSLYVVAISQDGEKRAWPLNEIMQKVVDLPGEGKMEVAEYWPNFSIKEGKPTSLSGEPLNPAILVHVYWQQNRTQKLVFRIWDSPNGTINYQLLRNGKSYQEGQMAIGKTFLLGWADWSATLLRYEPSATITSEIQKQRLSQANIAQVLPPGIHGWIEDKQTKEKSQALWILSGYPQSFVLNNIPLQISFGFKVISLPFFVSLEKFEVPRNEGSDAPSDFISTLKFEDPKTKKIVIGKAHMNYPASYPGGFWRSVLGLNYKFSQSSWNPQDLNESTLQVLYDPGWPFKWIGSLMICIGILTMFFISPKPPVVLDKEESAGAKTDEKAACSTLNSRSLS</sequence>
<dbReference type="KEGG" id="mkc:kam1_1809"/>
<dbReference type="OrthoDB" id="175565at2"/>
<evidence type="ECO:0000313" key="3">
    <source>
        <dbReference type="EMBL" id="KIE59068.1"/>
    </source>
</evidence>
<feature type="transmembrane region" description="Helical" evidence="2">
    <location>
        <begin position="74"/>
        <end position="93"/>
    </location>
</feature>
<feature type="transmembrane region" description="Helical" evidence="2">
    <location>
        <begin position="28"/>
        <end position="54"/>
    </location>
</feature>
<reference evidence="3 5" key="1">
    <citation type="submission" date="2014-08" db="EMBL/GenBank/DDBJ databases">
        <title>Methylacidiphilum kamchatkense strain Kam1 draft genome sequence.</title>
        <authorList>
            <person name="Birkeland N.-K."/>
            <person name="Erikstad H.A."/>
        </authorList>
    </citation>
    <scope>NUCLEOTIDE SEQUENCE [LARGE SCALE GENOMIC DNA]</scope>
    <source>
        <strain evidence="3 5">Kam1</strain>
    </source>
</reference>
<name>A0A0C1UTC9_9BACT</name>
<feature type="transmembrane region" description="Helical" evidence="2">
    <location>
        <begin position="100"/>
        <end position="120"/>
    </location>
</feature>
<proteinExistence type="predicted"/>
<dbReference type="EMBL" id="JQNX01000002">
    <property type="protein sequence ID" value="KIE59068.1"/>
    <property type="molecule type" value="Genomic_DNA"/>
</dbReference>
<dbReference type="RefSeq" id="WP_039720969.1">
    <property type="nucleotide sequence ID" value="NZ_CP037899.1"/>
</dbReference>
<reference evidence="6" key="3">
    <citation type="submission" date="2019-03" db="EMBL/GenBank/DDBJ databases">
        <title>Complete genome of Methylacidiphilum kamchatkense Kam1.</title>
        <authorList>
            <person name="Kruse T."/>
            <person name="Murarilal Ratnadevi C."/>
            <person name="Erikstad H.-A."/>
            <person name="Birkeland N.-K."/>
        </authorList>
    </citation>
    <scope>NUCLEOTIDE SEQUENCE [LARGE SCALE GENOMIC DNA]</scope>
    <source>
        <strain evidence="6">kam1</strain>
    </source>
</reference>
<protein>
    <submittedName>
        <fullName evidence="3">Cytochrome C biogenesis protein ResB</fullName>
    </submittedName>
</protein>
<dbReference type="EMBL" id="CP037899">
    <property type="protein sequence ID" value="QDQ43023.1"/>
    <property type="molecule type" value="Genomic_DNA"/>
</dbReference>
<dbReference type="AlphaFoldDB" id="A0A0C1UTC9"/>
<evidence type="ECO:0000256" key="2">
    <source>
        <dbReference type="SAM" id="Phobius"/>
    </source>
</evidence>
<dbReference type="Proteomes" id="UP000031594">
    <property type="component" value="Unassembled WGS sequence"/>
</dbReference>